<keyword evidence="1" id="KW-0496">Mitochondrion</keyword>
<protein>
    <submittedName>
        <fullName evidence="1">Uncharacterized protein</fullName>
    </submittedName>
</protein>
<dbReference type="AlphaFoldDB" id="G9HRC2"/>
<dbReference type="EMBL" id="JN383843">
    <property type="protein sequence ID" value="AEV66634.1"/>
    <property type="molecule type" value="Genomic_DNA"/>
</dbReference>
<name>G9HRC2_9SPIT</name>
<geneLocation type="mitochondrion" evidence="1"/>
<accession>G9HRC2</accession>
<organism evidence="1">
    <name type="scientific">Oxytricha trifallax</name>
    <dbReference type="NCBI Taxonomy" id="1172189"/>
    <lineage>
        <taxon>Eukaryota</taxon>
        <taxon>Sar</taxon>
        <taxon>Alveolata</taxon>
        <taxon>Ciliophora</taxon>
        <taxon>Intramacronucleata</taxon>
        <taxon>Spirotrichea</taxon>
        <taxon>Stichotrichia</taxon>
        <taxon>Sporadotrichida</taxon>
        <taxon>Oxytrichidae</taxon>
        <taxon>Oxytrichinae</taxon>
        <taxon>Oxytricha</taxon>
    </lineage>
</organism>
<evidence type="ECO:0000313" key="1">
    <source>
        <dbReference type="EMBL" id="AEV66634.1"/>
    </source>
</evidence>
<sequence>MIFFKYKYFIYRNYNISFSILFFNKLIEVVKIINFFKFFLINQFFFINTIACPKKSFSTISLFFFLIKNYISLNKLLN</sequence>
<gene>
    <name evidence="1" type="primary">orf620</name>
</gene>
<proteinExistence type="predicted"/>
<reference evidence="1" key="1">
    <citation type="journal article" date="2012" name="Genome Biol. Evol.">
        <title>The Oxytricha trifallax Mitochondrial Genome.</title>
        <authorList>
            <person name="Swart E.C."/>
            <person name="Nowacki M."/>
            <person name="Shum J."/>
            <person name="Stiles H."/>
            <person name="Higgins B.P."/>
            <person name="Doak T.G."/>
            <person name="Schotanus K."/>
            <person name="Magrini V.J."/>
            <person name="Minx P."/>
            <person name="Mardis E.R."/>
            <person name="Landweber L.F."/>
        </authorList>
    </citation>
    <scope>NUCLEOTIDE SEQUENCE</scope>
</reference>